<keyword evidence="4" id="KW-1185">Reference proteome</keyword>
<evidence type="ECO:0000313" key="3">
    <source>
        <dbReference type="EMBL" id="KAJ5168863.1"/>
    </source>
</evidence>
<dbReference type="PANTHER" id="PTHR13774">
    <property type="entry name" value="PHENAZINE BIOSYNTHESIS PROTEIN"/>
    <property type="match status" value="1"/>
</dbReference>
<reference evidence="3" key="2">
    <citation type="journal article" date="2023" name="IMA Fungus">
        <title>Comparative genomic study of the Penicillium genus elucidates a diverse pangenome and 15 lateral gene transfer events.</title>
        <authorList>
            <person name="Petersen C."/>
            <person name="Sorensen T."/>
            <person name="Nielsen M.R."/>
            <person name="Sondergaard T.E."/>
            <person name="Sorensen J.L."/>
            <person name="Fitzpatrick D.A."/>
            <person name="Frisvad J.C."/>
            <person name="Nielsen K.L."/>
        </authorList>
    </citation>
    <scope>NUCLEOTIDE SEQUENCE</scope>
    <source>
        <strain evidence="3">IBT 26290</strain>
    </source>
</reference>
<evidence type="ECO:0000313" key="4">
    <source>
        <dbReference type="Proteomes" id="UP001149163"/>
    </source>
</evidence>
<dbReference type="PANTHER" id="PTHR13774:SF39">
    <property type="entry name" value="BIOSYNTHESIS PROTEIN, PUTATIVE-RELATED"/>
    <property type="match status" value="1"/>
</dbReference>
<proteinExistence type="predicted"/>
<dbReference type="GO" id="GO:0016853">
    <property type="term" value="F:isomerase activity"/>
    <property type="evidence" value="ECO:0007669"/>
    <property type="project" value="UniProtKB-KW"/>
</dbReference>
<dbReference type="RefSeq" id="XP_056545324.1">
    <property type="nucleotide sequence ID" value="XM_056686582.1"/>
</dbReference>
<dbReference type="SUPFAM" id="SSF54506">
    <property type="entry name" value="Diaminopimelate epimerase-like"/>
    <property type="match status" value="1"/>
</dbReference>
<dbReference type="NCBIfam" id="TIGR00654">
    <property type="entry name" value="PhzF_family"/>
    <property type="match status" value="1"/>
</dbReference>
<dbReference type="Proteomes" id="UP001149163">
    <property type="component" value="Unassembled WGS sequence"/>
</dbReference>
<dbReference type="PIRSF" id="PIRSF016184">
    <property type="entry name" value="PhzC_PhzF"/>
    <property type="match status" value="1"/>
</dbReference>
<dbReference type="InterPro" id="IPR003719">
    <property type="entry name" value="Phenazine_PhzF-like"/>
</dbReference>
<feature type="active site" evidence="2">
    <location>
        <position position="50"/>
    </location>
</feature>
<dbReference type="AlphaFoldDB" id="A0A9W9LQJ2"/>
<gene>
    <name evidence="3" type="ORF">N7482_004457</name>
</gene>
<dbReference type="OrthoDB" id="75169at2759"/>
<dbReference type="Pfam" id="PF02567">
    <property type="entry name" value="PhzC-PhzF"/>
    <property type="match status" value="1"/>
</dbReference>
<evidence type="ECO:0000256" key="1">
    <source>
        <dbReference type="ARBA" id="ARBA00023235"/>
    </source>
</evidence>
<comment type="caution">
    <text evidence="3">The sequence shown here is derived from an EMBL/GenBank/DDBJ whole genome shotgun (WGS) entry which is preliminary data.</text>
</comment>
<accession>A0A9W9LQJ2</accession>
<dbReference type="Gene3D" id="3.10.310.10">
    <property type="entry name" value="Diaminopimelate Epimerase, Chain A, domain 1"/>
    <property type="match status" value="2"/>
</dbReference>
<sequence>MERPRAYRLSVFPHSLDAKEDGGNPTTIFLDADNLSSGQMQALTKEGGHECGFVLRGRAGVENPSNFTMRYWVPNHEMEMCGHATVGAVWIMDQLGLLPPDGRILISTKSGEVEARVDREGGSGSETRVFVSQPAGAVEDLPDNRVLETLSSLGITPDELAPGYKIQNGCTSRMKTLIPLKNHNILDRLRLDPDAVLEVCEKIHSTGLYPYAVINAEDQVVEARQFPKSAGYAEDPATGIAAAALAFGLLRNGMLPIQTTRPLFVRQGWFMGKPSEIHVLFRLRQGNVEGCWISGKVKWMRSDKHNDE</sequence>
<dbReference type="EMBL" id="JAPQKN010000002">
    <property type="protein sequence ID" value="KAJ5168863.1"/>
    <property type="molecule type" value="Genomic_DNA"/>
</dbReference>
<dbReference type="GeneID" id="81425758"/>
<reference evidence="3" key="1">
    <citation type="submission" date="2022-11" db="EMBL/GenBank/DDBJ databases">
        <authorList>
            <person name="Petersen C."/>
        </authorList>
    </citation>
    <scope>NUCLEOTIDE SEQUENCE</scope>
    <source>
        <strain evidence="3">IBT 26290</strain>
    </source>
</reference>
<name>A0A9W9LQJ2_9EURO</name>
<dbReference type="GO" id="GO:0005737">
    <property type="term" value="C:cytoplasm"/>
    <property type="evidence" value="ECO:0007669"/>
    <property type="project" value="TreeGrafter"/>
</dbReference>
<evidence type="ECO:0000256" key="2">
    <source>
        <dbReference type="PIRSR" id="PIRSR016184-1"/>
    </source>
</evidence>
<protein>
    <submittedName>
        <fullName evidence="3">Uncharacterized protein</fullName>
    </submittedName>
</protein>
<organism evidence="3 4">
    <name type="scientific">Penicillium canariense</name>
    <dbReference type="NCBI Taxonomy" id="189055"/>
    <lineage>
        <taxon>Eukaryota</taxon>
        <taxon>Fungi</taxon>
        <taxon>Dikarya</taxon>
        <taxon>Ascomycota</taxon>
        <taxon>Pezizomycotina</taxon>
        <taxon>Eurotiomycetes</taxon>
        <taxon>Eurotiomycetidae</taxon>
        <taxon>Eurotiales</taxon>
        <taxon>Aspergillaceae</taxon>
        <taxon>Penicillium</taxon>
    </lineage>
</organism>
<keyword evidence="1" id="KW-0413">Isomerase</keyword>